<dbReference type="SFLD" id="SFLDG00358">
    <property type="entry name" value="Main_(cytGST)"/>
    <property type="match status" value="1"/>
</dbReference>
<evidence type="ECO:0000259" key="5">
    <source>
        <dbReference type="PROSITE" id="PS50404"/>
    </source>
</evidence>
<evidence type="ECO:0000256" key="1">
    <source>
        <dbReference type="ARBA" id="ARBA00012452"/>
    </source>
</evidence>
<name>A0A0C9STZ0_PAXIN</name>
<evidence type="ECO:0000259" key="6">
    <source>
        <dbReference type="PROSITE" id="PS50405"/>
    </source>
</evidence>
<dbReference type="PROSITE" id="PS50404">
    <property type="entry name" value="GST_NTER"/>
    <property type="match status" value="1"/>
</dbReference>
<keyword evidence="8" id="KW-1185">Reference proteome</keyword>
<gene>
    <name evidence="7" type="ORF">PAXINDRAFT_171233</name>
</gene>
<dbReference type="GO" id="GO:0006749">
    <property type="term" value="P:glutathione metabolic process"/>
    <property type="evidence" value="ECO:0007669"/>
    <property type="project" value="TreeGrafter"/>
</dbReference>
<sequence>MLTIYGFPISSCTKRVALILHEKLVPFRLVTVGPQDFKSPEHIKRQPFGQIPVLYDDDYHLYESRAIARYINAKHADKGTPNLAPLADDHHGVGKFEMACSIEYSQFAPLVDRLMKEVIFQELRQQPVDEAVRASLKASLEAKFDVYNNILKEQDYLAGDNVSLADLFHLPECDLIVHKFDRDIIESREHVAKWWKNLSDRASWLAVKDGVQSTPSS</sequence>
<dbReference type="EMBL" id="KN819364">
    <property type="protein sequence ID" value="KIJ12419.1"/>
    <property type="molecule type" value="Genomic_DNA"/>
</dbReference>
<evidence type="ECO:0000256" key="2">
    <source>
        <dbReference type="ARBA" id="ARBA00022679"/>
    </source>
</evidence>
<dbReference type="Pfam" id="PF02798">
    <property type="entry name" value="GST_N"/>
    <property type="match status" value="1"/>
</dbReference>
<dbReference type="Pfam" id="PF00043">
    <property type="entry name" value="GST_C"/>
    <property type="match status" value="1"/>
</dbReference>
<dbReference type="SFLD" id="SFLDS00019">
    <property type="entry name" value="Glutathione_Transferase_(cytos"/>
    <property type="match status" value="1"/>
</dbReference>
<dbReference type="GO" id="GO:0005737">
    <property type="term" value="C:cytoplasm"/>
    <property type="evidence" value="ECO:0007669"/>
    <property type="project" value="TreeGrafter"/>
</dbReference>
<dbReference type="InterPro" id="IPR036249">
    <property type="entry name" value="Thioredoxin-like_sf"/>
</dbReference>
<evidence type="ECO:0000313" key="7">
    <source>
        <dbReference type="EMBL" id="KIJ12419.1"/>
    </source>
</evidence>
<dbReference type="InterPro" id="IPR040079">
    <property type="entry name" value="Glutathione_S-Trfase"/>
</dbReference>
<dbReference type="PANTHER" id="PTHR43900:SF3">
    <property type="entry name" value="GLUTATHIONE S-TRANSFERASE RHO"/>
    <property type="match status" value="1"/>
</dbReference>
<reference evidence="8" key="2">
    <citation type="submission" date="2015-01" db="EMBL/GenBank/DDBJ databases">
        <title>Evolutionary Origins and Diversification of the Mycorrhizal Mutualists.</title>
        <authorList>
            <consortium name="DOE Joint Genome Institute"/>
            <consortium name="Mycorrhizal Genomics Consortium"/>
            <person name="Kohler A."/>
            <person name="Kuo A."/>
            <person name="Nagy L.G."/>
            <person name="Floudas D."/>
            <person name="Copeland A."/>
            <person name="Barry K.W."/>
            <person name="Cichocki N."/>
            <person name="Veneault-Fourrey C."/>
            <person name="LaButti K."/>
            <person name="Lindquist E.A."/>
            <person name="Lipzen A."/>
            <person name="Lundell T."/>
            <person name="Morin E."/>
            <person name="Murat C."/>
            <person name="Riley R."/>
            <person name="Ohm R."/>
            <person name="Sun H."/>
            <person name="Tunlid A."/>
            <person name="Henrissat B."/>
            <person name="Grigoriev I.V."/>
            <person name="Hibbett D.S."/>
            <person name="Martin F."/>
        </authorList>
    </citation>
    <scope>NUCLEOTIDE SEQUENCE [LARGE SCALE GENOMIC DNA]</scope>
    <source>
        <strain evidence="8">ATCC 200175</strain>
    </source>
</reference>
<organism evidence="7 8">
    <name type="scientific">Paxillus involutus ATCC 200175</name>
    <dbReference type="NCBI Taxonomy" id="664439"/>
    <lineage>
        <taxon>Eukaryota</taxon>
        <taxon>Fungi</taxon>
        <taxon>Dikarya</taxon>
        <taxon>Basidiomycota</taxon>
        <taxon>Agaricomycotina</taxon>
        <taxon>Agaricomycetes</taxon>
        <taxon>Agaricomycetidae</taxon>
        <taxon>Boletales</taxon>
        <taxon>Paxilineae</taxon>
        <taxon>Paxillaceae</taxon>
        <taxon>Paxillus</taxon>
    </lineage>
</organism>
<dbReference type="SUPFAM" id="SSF52833">
    <property type="entry name" value="Thioredoxin-like"/>
    <property type="match status" value="1"/>
</dbReference>
<dbReference type="InterPro" id="IPR036282">
    <property type="entry name" value="Glutathione-S-Trfase_C_sf"/>
</dbReference>
<dbReference type="Proteomes" id="UP000053647">
    <property type="component" value="Unassembled WGS sequence"/>
</dbReference>
<evidence type="ECO:0000256" key="3">
    <source>
        <dbReference type="ARBA" id="ARBA00047960"/>
    </source>
</evidence>
<dbReference type="EC" id="2.5.1.18" evidence="1"/>
<dbReference type="OrthoDB" id="249703at2759"/>
<evidence type="ECO:0000313" key="8">
    <source>
        <dbReference type="Proteomes" id="UP000053647"/>
    </source>
</evidence>
<dbReference type="Gene3D" id="1.20.1050.10">
    <property type="match status" value="1"/>
</dbReference>
<comment type="similarity">
    <text evidence="4">Belongs to the GST superfamily.</text>
</comment>
<feature type="domain" description="GST N-terminal" evidence="5">
    <location>
        <begin position="1"/>
        <end position="79"/>
    </location>
</feature>
<dbReference type="GO" id="GO:0043295">
    <property type="term" value="F:glutathione binding"/>
    <property type="evidence" value="ECO:0007669"/>
    <property type="project" value="TreeGrafter"/>
</dbReference>
<dbReference type="FunFam" id="3.40.30.10:FF:000016">
    <property type="entry name" value="Glutathione S-transferase F2"/>
    <property type="match status" value="1"/>
</dbReference>
<dbReference type="InterPro" id="IPR004046">
    <property type="entry name" value="GST_C"/>
</dbReference>
<dbReference type="PANTHER" id="PTHR43900">
    <property type="entry name" value="GLUTATHIONE S-TRANSFERASE RHO"/>
    <property type="match status" value="1"/>
</dbReference>
<comment type="catalytic activity">
    <reaction evidence="3">
        <text>RX + glutathione = an S-substituted glutathione + a halide anion + H(+)</text>
        <dbReference type="Rhea" id="RHEA:16437"/>
        <dbReference type="ChEBI" id="CHEBI:15378"/>
        <dbReference type="ChEBI" id="CHEBI:16042"/>
        <dbReference type="ChEBI" id="CHEBI:17792"/>
        <dbReference type="ChEBI" id="CHEBI:57925"/>
        <dbReference type="ChEBI" id="CHEBI:90779"/>
        <dbReference type="EC" id="2.5.1.18"/>
    </reaction>
</comment>
<dbReference type="SUPFAM" id="SSF47616">
    <property type="entry name" value="GST C-terminal domain-like"/>
    <property type="match status" value="1"/>
</dbReference>
<evidence type="ECO:0000256" key="4">
    <source>
        <dbReference type="RuleBase" id="RU003494"/>
    </source>
</evidence>
<dbReference type="Gene3D" id="3.40.30.10">
    <property type="entry name" value="Glutaredoxin"/>
    <property type="match status" value="1"/>
</dbReference>
<keyword evidence="2" id="KW-0808">Transferase</keyword>
<dbReference type="InterPro" id="IPR004045">
    <property type="entry name" value="Glutathione_S-Trfase_N"/>
</dbReference>
<dbReference type="InterPro" id="IPR010987">
    <property type="entry name" value="Glutathione-S-Trfase_C-like"/>
</dbReference>
<dbReference type="GO" id="GO:0004364">
    <property type="term" value="F:glutathione transferase activity"/>
    <property type="evidence" value="ECO:0007669"/>
    <property type="project" value="UniProtKB-EC"/>
</dbReference>
<dbReference type="HOGENOM" id="CLU_011226_5_1_1"/>
<dbReference type="AlphaFoldDB" id="A0A0C9STZ0"/>
<proteinExistence type="inferred from homology"/>
<reference evidence="7 8" key="1">
    <citation type="submission" date="2014-06" db="EMBL/GenBank/DDBJ databases">
        <authorList>
            <consortium name="DOE Joint Genome Institute"/>
            <person name="Kuo A."/>
            <person name="Kohler A."/>
            <person name="Nagy L.G."/>
            <person name="Floudas D."/>
            <person name="Copeland A."/>
            <person name="Barry K.W."/>
            <person name="Cichocki N."/>
            <person name="Veneault-Fourrey C."/>
            <person name="LaButti K."/>
            <person name="Lindquist E.A."/>
            <person name="Lipzen A."/>
            <person name="Lundell T."/>
            <person name="Morin E."/>
            <person name="Murat C."/>
            <person name="Sun H."/>
            <person name="Tunlid A."/>
            <person name="Henrissat B."/>
            <person name="Grigoriev I.V."/>
            <person name="Hibbett D.S."/>
            <person name="Martin F."/>
            <person name="Nordberg H.P."/>
            <person name="Cantor M.N."/>
            <person name="Hua S.X."/>
        </authorList>
    </citation>
    <scope>NUCLEOTIDE SEQUENCE [LARGE SCALE GENOMIC DNA]</scope>
    <source>
        <strain evidence="7 8">ATCC 200175</strain>
    </source>
</reference>
<protein>
    <recommendedName>
        <fullName evidence="1">glutathione transferase</fullName>
        <ecNumber evidence="1">2.5.1.18</ecNumber>
    </recommendedName>
</protein>
<feature type="domain" description="GST C-terminal" evidence="6">
    <location>
        <begin position="89"/>
        <end position="216"/>
    </location>
</feature>
<accession>A0A0C9STZ0</accession>
<dbReference type="PROSITE" id="PS50405">
    <property type="entry name" value="GST_CTER"/>
    <property type="match status" value="1"/>
</dbReference>